<evidence type="ECO:0000313" key="2">
    <source>
        <dbReference type="EMBL" id="KAL1520234.1"/>
    </source>
</evidence>
<keyword evidence="1" id="KW-1133">Transmembrane helix</keyword>
<gene>
    <name evidence="2" type="ORF">AB1Y20_023704</name>
</gene>
<keyword evidence="1" id="KW-0472">Membrane</keyword>
<keyword evidence="3" id="KW-1185">Reference proteome</keyword>
<evidence type="ECO:0000256" key="1">
    <source>
        <dbReference type="SAM" id="Phobius"/>
    </source>
</evidence>
<keyword evidence="1" id="KW-0812">Transmembrane</keyword>
<accession>A0AB34JFA8</accession>
<reference evidence="2 3" key="1">
    <citation type="journal article" date="2024" name="Science">
        <title>Giant polyketide synthase enzymes in the biosynthesis of giant marine polyether toxins.</title>
        <authorList>
            <person name="Fallon T.R."/>
            <person name="Shende V.V."/>
            <person name="Wierzbicki I.H."/>
            <person name="Pendleton A.L."/>
            <person name="Watervoot N.F."/>
            <person name="Auber R.P."/>
            <person name="Gonzalez D.J."/>
            <person name="Wisecaver J.H."/>
            <person name="Moore B.S."/>
        </authorList>
    </citation>
    <scope>NUCLEOTIDE SEQUENCE [LARGE SCALE GENOMIC DNA]</scope>
    <source>
        <strain evidence="2 3">12B1</strain>
    </source>
</reference>
<sequence>MEPQTRLVRATSAHVRRISPGPMRRTVSEPAVRCTRWSLAGLHVESSSTPLEADAAGTCRLPVVRLQRGRSTARLSFVIERCSAEARTRTVVTVEPAFLRLLVLLALVSSASCYSLGVALPRPAARQQLPSGGGIACVGEACAAGHAAMARLASCTTDECVVALLRGGRRVPHWAEGVAKLVHGDVRRLAGSLHAMHARLCAGAPLGGCSSLDVMLAASLHLDEWARARAPLIHWASARCLGALGVAPAAGLVAPPPSLAECLVPLTREVTPLLATCLVAHPWRLCRLAIRYLAFRASAIISSNSEAWAHKREQLLPKLLEEVNGALDEGWERHVAAARGALHRGASRRARCMRLVASALNGVRGAATFPALKACCTDERGVRVC</sequence>
<comment type="caution">
    <text evidence="2">The sequence shown here is derived from an EMBL/GenBank/DDBJ whole genome shotgun (WGS) entry which is preliminary data.</text>
</comment>
<evidence type="ECO:0000313" key="3">
    <source>
        <dbReference type="Proteomes" id="UP001515480"/>
    </source>
</evidence>
<feature type="transmembrane region" description="Helical" evidence="1">
    <location>
        <begin position="97"/>
        <end position="120"/>
    </location>
</feature>
<organism evidence="2 3">
    <name type="scientific">Prymnesium parvum</name>
    <name type="common">Toxic golden alga</name>
    <dbReference type="NCBI Taxonomy" id="97485"/>
    <lineage>
        <taxon>Eukaryota</taxon>
        <taxon>Haptista</taxon>
        <taxon>Haptophyta</taxon>
        <taxon>Prymnesiophyceae</taxon>
        <taxon>Prymnesiales</taxon>
        <taxon>Prymnesiaceae</taxon>
        <taxon>Prymnesium</taxon>
    </lineage>
</organism>
<proteinExistence type="predicted"/>
<dbReference type="Proteomes" id="UP001515480">
    <property type="component" value="Unassembled WGS sequence"/>
</dbReference>
<dbReference type="AlphaFoldDB" id="A0AB34JFA8"/>
<name>A0AB34JFA8_PRYPA</name>
<protein>
    <submittedName>
        <fullName evidence="2">Uncharacterized protein</fullName>
    </submittedName>
</protein>
<dbReference type="EMBL" id="JBGBPQ010000009">
    <property type="protein sequence ID" value="KAL1520234.1"/>
    <property type="molecule type" value="Genomic_DNA"/>
</dbReference>